<dbReference type="EMBL" id="JBHSON010000064">
    <property type="protein sequence ID" value="MFC5751149.1"/>
    <property type="molecule type" value="Genomic_DNA"/>
</dbReference>
<keyword evidence="2" id="KW-0812">Transmembrane</keyword>
<dbReference type="RefSeq" id="WP_378287028.1">
    <property type="nucleotide sequence ID" value="NZ_JBHSON010000064.1"/>
</dbReference>
<keyword evidence="2" id="KW-1133">Transmembrane helix</keyword>
<evidence type="ECO:0000313" key="3">
    <source>
        <dbReference type="EMBL" id="MFC5751149.1"/>
    </source>
</evidence>
<evidence type="ECO:0000313" key="4">
    <source>
        <dbReference type="Proteomes" id="UP001596074"/>
    </source>
</evidence>
<sequence length="57" mass="6345">MMWLNLIFLSLASLAVGFVLGWFVASPRRWTARFDPAPADRTGAADDLPPLTRTKRA</sequence>
<protein>
    <recommendedName>
        <fullName evidence="5">Lipopolysaccharide assembly protein A domain-containing protein</fullName>
    </recommendedName>
</protein>
<evidence type="ECO:0000256" key="2">
    <source>
        <dbReference type="SAM" id="Phobius"/>
    </source>
</evidence>
<evidence type="ECO:0008006" key="5">
    <source>
        <dbReference type="Google" id="ProtNLM"/>
    </source>
</evidence>
<reference evidence="4" key="1">
    <citation type="journal article" date="2019" name="Int. J. Syst. Evol. Microbiol.">
        <title>The Global Catalogue of Microorganisms (GCM) 10K type strain sequencing project: providing services to taxonomists for standard genome sequencing and annotation.</title>
        <authorList>
            <consortium name="The Broad Institute Genomics Platform"/>
            <consortium name="The Broad Institute Genome Sequencing Center for Infectious Disease"/>
            <person name="Wu L."/>
            <person name="Ma J."/>
        </authorList>
    </citation>
    <scope>NUCLEOTIDE SEQUENCE [LARGE SCALE GENOMIC DNA]</scope>
    <source>
        <strain evidence="4">KCTC 42087</strain>
    </source>
</reference>
<name>A0ABW1AA45_9ACTN</name>
<evidence type="ECO:0000256" key="1">
    <source>
        <dbReference type="SAM" id="MobiDB-lite"/>
    </source>
</evidence>
<feature type="region of interest" description="Disordered" evidence="1">
    <location>
        <begin position="33"/>
        <end position="57"/>
    </location>
</feature>
<keyword evidence="4" id="KW-1185">Reference proteome</keyword>
<comment type="caution">
    <text evidence="3">The sequence shown here is derived from an EMBL/GenBank/DDBJ whole genome shotgun (WGS) entry which is preliminary data.</text>
</comment>
<organism evidence="3 4">
    <name type="scientific">Actinomadura rugatobispora</name>
    <dbReference type="NCBI Taxonomy" id="1994"/>
    <lineage>
        <taxon>Bacteria</taxon>
        <taxon>Bacillati</taxon>
        <taxon>Actinomycetota</taxon>
        <taxon>Actinomycetes</taxon>
        <taxon>Streptosporangiales</taxon>
        <taxon>Thermomonosporaceae</taxon>
        <taxon>Actinomadura</taxon>
    </lineage>
</organism>
<gene>
    <name evidence="3" type="ORF">ACFPZN_36510</name>
</gene>
<dbReference type="Proteomes" id="UP001596074">
    <property type="component" value="Unassembled WGS sequence"/>
</dbReference>
<keyword evidence="2" id="KW-0472">Membrane</keyword>
<accession>A0ABW1AA45</accession>
<feature type="transmembrane region" description="Helical" evidence="2">
    <location>
        <begin position="6"/>
        <end position="25"/>
    </location>
</feature>
<proteinExistence type="predicted"/>